<proteinExistence type="predicted"/>
<evidence type="ECO:0000313" key="1">
    <source>
        <dbReference type="EMBL" id="KIZ07598.1"/>
    </source>
</evidence>
<dbReference type="RefSeq" id="XP_013906617.1">
    <property type="nucleotide sequence ID" value="XM_014051163.1"/>
</dbReference>
<keyword evidence="2" id="KW-1185">Reference proteome</keyword>
<dbReference type="AlphaFoldDB" id="A0A0D2KBV5"/>
<evidence type="ECO:0000313" key="2">
    <source>
        <dbReference type="Proteomes" id="UP000054498"/>
    </source>
</evidence>
<reference evidence="1 2" key="1">
    <citation type="journal article" date="2013" name="BMC Genomics">
        <title>Reconstruction of the lipid metabolism for the microalga Monoraphidium neglectum from its genome sequence reveals characteristics suitable for biofuel production.</title>
        <authorList>
            <person name="Bogen C."/>
            <person name="Al-Dilaimi A."/>
            <person name="Albersmeier A."/>
            <person name="Wichmann J."/>
            <person name="Grundmann M."/>
            <person name="Rupp O."/>
            <person name="Lauersen K.J."/>
            <person name="Blifernez-Klassen O."/>
            <person name="Kalinowski J."/>
            <person name="Goesmann A."/>
            <person name="Mussgnug J.H."/>
            <person name="Kruse O."/>
        </authorList>
    </citation>
    <scope>NUCLEOTIDE SEQUENCE [LARGE SCALE GENOMIC DNA]</scope>
    <source>
        <strain evidence="1 2">SAG 48.87</strain>
    </source>
</reference>
<organism evidence="1 2">
    <name type="scientific">Monoraphidium neglectum</name>
    <dbReference type="NCBI Taxonomy" id="145388"/>
    <lineage>
        <taxon>Eukaryota</taxon>
        <taxon>Viridiplantae</taxon>
        <taxon>Chlorophyta</taxon>
        <taxon>core chlorophytes</taxon>
        <taxon>Chlorophyceae</taxon>
        <taxon>CS clade</taxon>
        <taxon>Sphaeropleales</taxon>
        <taxon>Selenastraceae</taxon>
        <taxon>Monoraphidium</taxon>
    </lineage>
</organism>
<dbReference type="EMBL" id="KK100246">
    <property type="protein sequence ID" value="KIZ07598.1"/>
    <property type="molecule type" value="Genomic_DNA"/>
</dbReference>
<sequence>MRRGRWNEISNEVEEAREKLAAQFDQDLTWRLARERRRGRDALAELAAAAEAAAEGAAGLEAARAVVEALRRLQGRLLPAVVEGEGAADGGGER</sequence>
<protein>
    <submittedName>
        <fullName evidence="1">Uncharacterized protein</fullName>
    </submittedName>
</protein>
<name>A0A0D2KBV5_9CHLO</name>
<dbReference type="KEGG" id="mng:MNEG_0345"/>
<accession>A0A0D2KBV5</accession>
<gene>
    <name evidence="1" type="ORF">MNEG_0345</name>
</gene>
<dbReference type="GeneID" id="25726463"/>
<dbReference type="Proteomes" id="UP000054498">
    <property type="component" value="Unassembled WGS sequence"/>
</dbReference>